<dbReference type="Proteomes" id="UP000887578">
    <property type="component" value="Unplaced"/>
</dbReference>
<evidence type="ECO:0000313" key="1">
    <source>
        <dbReference type="Proteomes" id="UP000887578"/>
    </source>
</evidence>
<evidence type="ECO:0000313" key="2">
    <source>
        <dbReference type="WBParaSite" id="PDA_v2.g26125.t1"/>
    </source>
</evidence>
<protein>
    <submittedName>
        <fullName evidence="2">Uncharacterized protein</fullName>
    </submittedName>
</protein>
<dbReference type="WBParaSite" id="PDA_v2.g26125.t1">
    <property type="protein sequence ID" value="PDA_v2.g26125.t1"/>
    <property type="gene ID" value="PDA_v2.g26125"/>
</dbReference>
<name>A0A914QAD6_9BILA</name>
<keyword evidence="1" id="KW-1185">Reference proteome</keyword>
<accession>A0A914QAD6</accession>
<sequence length="71" mass="8040">MNQCPTMNETCFIEYPNGICEMYLPLMINGSVGNLHSNSRPIINNGHIFDGYYGGLMQPDANDLSWNDRKL</sequence>
<organism evidence="1 2">
    <name type="scientific">Panagrolaimus davidi</name>
    <dbReference type="NCBI Taxonomy" id="227884"/>
    <lineage>
        <taxon>Eukaryota</taxon>
        <taxon>Metazoa</taxon>
        <taxon>Ecdysozoa</taxon>
        <taxon>Nematoda</taxon>
        <taxon>Chromadorea</taxon>
        <taxon>Rhabditida</taxon>
        <taxon>Tylenchina</taxon>
        <taxon>Panagrolaimomorpha</taxon>
        <taxon>Panagrolaimoidea</taxon>
        <taxon>Panagrolaimidae</taxon>
        <taxon>Panagrolaimus</taxon>
    </lineage>
</organism>
<reference evidence="2" key="1">
    <citation type="submission" date="2022-11" db="UniProtKB">
        <authorList>
            <consortium name="WormBaseParasite"/>
        </authorList>
    </citation>
    <scope>IDENTIFICATION</scope>
</reference>
<proteinExistence type="predicted"/>
<dbReference type="AlphaFoldDB" id="A0A914QAD6"/>